<evidence type="ECO:0000256" key="1">
    <source>
        <dbReference type="SAM" id="MobiDB-lite"/>
    </source>
</evidence>
<feature type="compositionally biased region" description="Basic and acidic residues" evidence="1">
    <location>
        <begin position="167"/>
        <end position="181"/>
    </location>
</feature>
<sequence>MKLTSLILYATVTVASNFVPFTEETIELLKRAEDEECGKSCVKAGDLQVKQCKDTYESNNALDVNECVCRLGDEYWELLSTCVKGCDEYRGSNSAEDPTQLKKNYCQAVKVHTDFDDGIETSKDDKTSDDDKQSSKTKDKSDDKETKTTTGDKSETDKDSKTLTSDKNSKTTDKDKSETDKSGSATKTTDKDTKTTSDSSATDEPNSKSESSTGAAGTAVWGAGSLFLVAIAML</sequence>
<evidence type="ECO:0008006" key="5">
    <source>
        <dbReference type="Google" id="ProtNLM"/>
    </source>
</evidence>
<feature type="region of interest" description="Disordered" evidence="1">
    <location>
        <begin position="117"/>
        <end position="220"/>
    </location>
</feature>
<feature type="compositionally biased region" description="Low complexity" evidence="1">
    <location>
        <begin position="211"/>
        <end position="220"/>
    </location>
</feature>
<feature type="signal peptide" evidence="2">
    <location>
        <begin position="1"/>
        <end position="15"/>
    </location>
</feature>
<keyword evidence="2" id="KW-0732">Signal</keyword>
<name>G3AJF0_SPAPN</name>
<evidence type="ECO:0000256" key="2">
    <source>
        <dbReference type="SAM" id="SignalP"/>
    </source>
</evidence>
<feature type="chain" id="PRO_5013266003" description="Extracellular membrane protein CFEM domain-containing protein" evidence="2">
    <location>
        <begin position="16"/>
        <end position="234"/>
    </location>
</feature>
<dbReference type="RefSeq" id="XP_007374193.1">
    <property type="nucleotide sequence ID" value="XM_007374131.1"/>
</dbReference>
<protein>
    <recommendedName>
        <fullName evidence="5">Extracellular membrane protein CFEM domain-containing protein</fullName>
    </recommendedName>
</protein>
<gene>
    <name evidence="3" type="ORF">SPAPADRAFT_49638</name>
</gene>
<dbReference type="GeneID" id="18871357"/>
<feature type="compositionally biased region" description="Basic and acidic residues" evidence="1">
    <location>
        <begin position="117"/>
        <end position="161"/>
    </location>
</feature>
<dbReference type="KEGG" id="spaa:SPAPADRAFT_49638"/>
<keyword evidence="4" id="KW-1185">Reference proteome</keyword>
<reference evidence="3 4" key="1">
    <citation type="journal article" date="2011" name="Proc. Natl. Acad. Sci. U.S.A.">
        <title>Comparative genomics of xylose-fermenting fungi for enhanced biofuel production.</title>
        <authorList>
            <person name="Wohlbach D.J."/>
            <person name="Kuo A."/>
            <person name="Sato T.K."/>
            <person name="Potts K.M."/>
            <person name="Salamov A.A."/>
            <person name="LaButti K.M."/>
            <person name="Sun H."/>
            <person name="Clum A."/>
            <person name="Pangilinan J.L."/>
            <person name="Lindquist E.A."/>
            <person name="Lucas S."/>
            <person name="Lapidus A."/>
            <person name="Jin M."/>
            <person name="Gunawan C."/>
            <person name="Balan V."/>
            <person name="Dale B.E."/>
            <person name="Jeffries T.W."/>
            <person name="Zinkel R."/>
            <person name="Barry K.W."/>
            <person name="Grigoriev I.V."/>
            <person name="Gasch A.P."/>
        </authorList>
    </citation>
    <scope>NUCLEOTIDE SEQUENCE [LARGE SCALE GENOMIC DNA]</scope>
    <source>
        <strain evidence="4">NRRL Y-27907 / 11-Y1</strain>
    </source>
</reference>
<dbReference type="HOGENOM" id="CLU_1185656_0_0_1"/>
<evidence type="ECO:0000313" key="4">
    <source>
        <dbReference type="Proteomes" id="UP000000709"/>
    </source>
</evidence>
<dbReference type="Proteomes" id="UP000000709">
    <property type="component" value="Unassembled WGS sequence"/>
</dbReference>
<evidence type="ECO:0000313" key="3">
    <source>
        <dbReference type="EMBL" id="EGW34609.1"/>
    </source>
</evidence>
<accession>G3AJF0</accession>
<organism evidence="4">
    <name type="scientific">Spathaspora passalidarum (strain NRRL Y-27907 / 11-Y1)</name>
    <dbReference type="NCBI Taxonomy" id="619300"/>
    <lineage>
        <taxon>Eukaryota</taxon>
        <taxon>Fungi</taxon>
        <taxon>Dikarya</taxon>
        <taxon>Ascomycota</taxon>
        <taxon>Saccharomycotina</taxon>
        <taxon>Pichiomycetes</taxon>
        <taxon>Debaryomycetaceae</taxon>
        <taxon>Spathaspora</taxon>
    </lineage>
</organism>
<dbReference type="OrthoDB" id="10554199at2759"/>
<dbReference type="AlphaFoldDB" id="G3AJF0"/>
<proteinExistence type="predicted"/>
<dbReference type="EMBL" id="GL996500">
    <property type="protein sequence ID" value="EGW34609.1"/>
    <property type="molecule type" value="Genomic_DNA"/>
</dbReference>
<dbReference type="InParanoid" id="G3AJF0"/>